<accession>A0A9N7Y9Z6</accession>
<name>A0A9N7Y9Z6_PLEPL</name>
<proteinExistence type="predicted"/>
<protein>
    <submittedName>
        <fullName evidence="1">Uncharacterized protein</fullName>
    </submittedName>
</protein>
<evidence type="ECO:0000313" key="2">
    <source>
        <dbReference type="Proteomes" id="UP001153269"/>
    </source>
</evidence>
<dbReference type="Proteomes" id="UP001153269">
    <property type="component" value="Unassembled WGS sequence"/>
</dbReference>
<gene>
    <name evidence="1" type="ORF">PLEPLA_LOCUS4495</name>
</gene>
<comment type="caution">
    <text evidence="1">The sequence shown here is derived from an EMBL/GenBank/DDBJ whole genome shotgun (WGS) entry which is preliminary data.</text>
</comment>
<sequence length="109" mass="11945">MSLESGASLVSRLLYGLQRDMSGWSPDLSAPRTVLNGGRSELDTWLYCRVKTSQPPHPSVATTPTNRAGFVPEAGRPFLISSLFYRAGDVPHAFKEQSELFTHALPSPK</sequence>
<keyword evidence="2" id="KW-1185">Reference proteome</keyword>
<evidence type="ECO:0000313" key="1">
    <source>
        <dbReference type="EMBL" id="CAB1416704.1"/>
    </source>
</evidence>
<dbReference type="EMBL" id="CADEAL010000224">
    <property type="protein sequence ID" value="CAB1416704.1"/>
    <property type="molecule type" value="Genomic_DNA"/>
</dbReference>
<reference evidence="1" key="1">
    <citation type="submission" date="2020-03" db="EMBL/GenBank/DDBJ databases">
        <authorList>
            <person name="Weist P."/>
        </authorList>
    </citation>
    <scope>NUCLEOTIDE SEQUENCE</scope>
</reference>
<dbReference type="AlphaFoldDB" id="A0A9N7Y9Z6"/>
<organism evidence="1 2">
    <name type="scientific">Pleuronectes platessa</name>
    <name type="common">European plaice</name>
    <dbReference type="NCBI Taxonomy" id="8262"/>
    <lineage>
        <taxon>Eukaryota</taxon>
        <taxon>Metazoa</taxon>
        <taxon>Chordata</taxon>
        <taxon>Craniata</taxon>
        <taxon>Vertebrata</taxon>
        <taxon>Euteleostomi</taxon>
        <taxon>Actinopterygii</taxon>
        <taxon>Neopterygii</taxon>
        <taxon>Teleostei</taxon>
        <taxon>Neoteleostei</taxon>
        <taxon>Acanthomorphata</taxon>
        <taxon>Carangaria</taxon>
        <taxon>Pleuronectiformes</taxon>
        <taxon>Pleuronectoidei</taxon>
        <taxon>Pleuronectidae</taxon>
        <taxon>Pleuronectes</taxon>
    </lineage>
</organism>